<evidence type="ECO:0000313" key="8">
    <source>
        <dbReference type="EMBL" id="KAB1070987.1"/>
    </source>
</evidence>
<feature type="region of interest" description="Disordered" evidence="7">
    <location>
        <begin position="275"/>
        <end position="328"/>
    </location>
</feature>
<keyword evidence="4 6" id="KW-0808">Transferase</keyword>
<evidence type="ECO:0000256" key="1">
    <source>
        <dbReference type="ARBA" id="ARBA00010396"/>
    </source>
</evidence>
<evidence type="ECO:0000256" key="3">
    <source>
        <dbReference type="ARBA" id="ARBA00022603"/>
    </source>
</evidence>
<protein>
    <recommendedName>
        <fullName evidence="6">Ribosomal RNA small subunit methyltransferase H</fullName>
        <ecNumber evidence="6">2.1.1.199</ecNumber>
    </recommendedName>
    <alternativeName>
        <fullName evidence="6">16S rRNA m(4)C1402 methyltransferase</fullName>
    </alternativeName>
    <alternativeName>
        <fullName evidence="6">rRNA (cytosine-N(4)-)-methyltransferase RsmH</fullName>
    </alternativeName>
</protein>
<dbReference type="Gene3D" id="1.10.150.170">
    <property type="entry name" value="Putative methyltransferase TM0872, insert domain"/>
    <property type="match status" value="1"/>
</dbReference>
<dbReference type="EMBL" id="VZZJ01000022">
    <property type="protein sequence ID" value="KAB1070987.1"/>
    <property type="molecule type" value="Genomic_DNA"/>
</dbReference>
<evidence type="ECO:0000256" key="2">
    <source>
        <dbReference type="ARBA" id="ARBA00022552"/>
    </source>
</evidence>
<dbReference type="GO" id="GO:0005737">
    <property type="term" value="C:cytoplasm"/>
    <property type="evidence" value="ECO:0007669"/>
    <property type="project" value="UniProtKB-SubCell"/>
</dbReference>
<comment type="function">
    <text evidence="6">Specifically methylates the N4 position of cytidine in position 1402 (C1402) of 16S rRNA.</text>
</comment>
<dbReference type="GO" id="GO:0070475">
    <property type="term" value="P:rRNA base methylation"/>
    <property type="evidence" value="ECO:0007669"/>
    <property type="project" value="UniProtKB-UniRule"/>
</dbReference>
<keyword evidence="5 6" id="KW-0949">S-adenosyl-L-methionine</keyword>
<dbReference type="PIRSF" id="PIRSF004486">
    <property type="entry name" value="MraW"/>
    <property type="match status" value="1"/>
</dbReference>
<evidence type="ECO:0000256" key="6">
    <source>
        <dbReference type="HAMAP-Rule" id="MF_01007"/>
    </source>
</evidence>
<proteinExistence type="inferred from homology"/>
<dbReference type="PANTHER" id="PTHR11265:SF0">
    <property type="entry name" value="12S RRNA N4-METHYLCYTIDINE METHYLTRANSFERASE"/>
    <property type="match status" value="1"/>
</dbReference>
<name>A0A6N6MK99_9HYPH</name>
<comment type="catalytic activity">
    <reaction evidence="6">
        <text>cytidine(1402) in 16S rRNA + S-adenosyl-L-methionine = N(4)-methylcytidine(1402) in 16S rRNA + S-adenosyl-L-homocysteine + H(+)</text>
        <dbReference type="Rhea" id="RHEA:42928"/>
        <dbReference type="Rhea" id="RHEA-COMP:10286"/>
        <dbReference type="Rhea" id="RHEA-COMP:10287"/>
        <dbReference type="ChEBI" id="CHEBI:15378"/>
        <dbReference type="ChEBI" id="CHEBI:57856"/>
        <dbReference type="ChEBI" id="CHEBI:59789"/>
        <dbReference type="ChEBI" id="CHEBI:74506"/>
        <dbReference type="ChEBI" id="CHEBI:82748"/>
        <dbReference type="EC" id="2.1.1.199"/>
    </reaction>
</comment>
<organism evidence="8 9">
    <name type="scientific">Methylobacterium planeticum</name>
    <dbReference type="NCBI Taxonomy" id="2615211"/>
    <lineage>
        <taxon>Bacteria</taxon>
        <taxon>Pseudomonadati</taxon>
        <taxon>Pseudomonadota</taxon>
        <taxon>Alphaproteobacteria</taxon>
        <taxon>Hyphomicrobiales</taxon>
        <taxon>Methylobacteriaceae</taxon>
        <taxon>Methylobacterium</taxon>
    </lineage>
</organism>
<keyword evidence="9" id="KW-1185">Reference proteome</keyword>
<reference evidence="8 9" key="1">
    <citation type="submission" date="2019-09" db="EMBL/GenBank/DDBJ databases">
        <title>YIM 132548 draft genome.</title>
        <authorList>
            <person name="Jiang L."/>
        </authorList>
    </citation>
    <scope>NUCLEOTIDE SEQUENCE [LARGE SCALE GENOMIC DNA]</scope>
    <source>
        <strain evidence="8 9">YIM 132548</strain>
    </source>
</reference>
<feature type="binding site" evidence="6">
    <location>
        <position position="64"/>
    </location>
    <ligand>
        <name>S-adenosyl-L-methionine</name>
        <dbReference type="ChEBI" id="CHEBI:59789"/>
    </ligand>
</feature>
<dbReference type="PANTHER" id="PTHR11265">
    <property type="entry name" value="S-ADENOSYL-METHYLTRANSFERASE MRAW"/>
    <property type="match status" value="1"/>
</dbReference>
<dbReference type="Pfam" id="PF01795">
    <property type="entry name" value="Methyltransf_5"/>
    <property type="match status" value="1"/>
</dbReference>
<keyword evidence="6" id="KW-0963">Cytoplasm</keyword>
<feature type="binding site" evidence="6">
    <location>
        <position position="119"/>
    </location>
    <ligand>
        <name>S-adenosyl-L-methionine</name>
        <dbReference type="ChEBI" id="CHEBI:59789"/>
    </ligand>
</feature>
<evidence type="ECO:0000313" key="9">
    <source>
        <dbReference type="Proteomes" id="UP000441523"/>
    </source>
</evidence>
<keyword evidence="3 6" id="KW-0489">Methyltransferase</keyword>
<feature type="binding site" evidence="6">
    <location>
        <position position="91"/>
    </location>
    <ligand>
        <name>S-adenosyl-L-methionine</name>
        <dbReference type="ChEBI" id="CHEBI:59789"/>
    </ligand>
</feature>
<dbReference type="EC" id="2.1.1.199" evidence="6"/>
<evidence type="ECO:0000256" key="7">
    <source>
        <dbReference type="SAM" id="MobiDB-lite"/>
    </source>
</evidence>
<sequence>MSRPPGGSAAPRTGAPHIPVLLEPVLAALAVRGPGLAVDGTFGAGGYTSAILAADPEIEVLAIDRDPGAIAAGSDLVAEAQGRLRLVAGRFGDLDAIVTAAGATGADQVVLDIGVSSMQIDQAERGFSFRQDGPLDMRMERAGPSAADLVNGAEEGALADIIFHYGEERRSRAVARAILEARRRGRIETTGQLAEIVAGVVRVDPASGIHPATRTFQGLRIAVNDELGELVRALHAAERILRPGGRLAVVTFHSLEDRIVKQFFSARSGRAVQASRHLPSVERPAPKSFQPVTKGPVLPSQAETATNPRARSAKLRAAQRTDSPAPEPLAAIEMLASLPETSPSRGGSRR</sequence>
<dbReference type="NCBIfam" id="TIGR00006">
    <property type="entry name" value="16S rRNA (cytosine(1402)-N(4))-methyltransferase RsmH"/>
    <property type="match status" value="1"/>
</dbReference>
<evidence type="ECO:0000256" key="4">
    <source>
        <dbReference type="ARBA" id="ARBA00022679"/>
    </source>
</evidence>
<dbReference type="Gene3D" id="3.40.50.150">
    <property type="entry name" value="Vaccinia Virus protein VP39"/>
    <property type="match status" value="1"/>
</dbReference>
<dbReference type="InterPro" id="IPR029063">
    <property type="entry name" value="SAM-dependent_MTases_sf"/>
</dbReference>
<comment type="similarity">
    <text evidence="1 6">Belongs to the methyltransferase superfamily. RsmH family.</text>
</comment>
<feature type="binding site" evidence="6">
    <location>
        <position position="112"/>
    </location>
    <ligand>
        <name>S-adenosyl-L-methionine</name>
        <dbReference type="ChEBI" id="CHEBI:59789"/>
    </ligand>
</feature>
<dbReference type="InterPro" id="IPR002903">
    <property type="entry name" value="RsmH"/>
</dbReference>
<dbReference type="GO" id="GO:0071424">
    <property type="term" value="F:rRNA (cytosine-N4-)-methyltransferase activity"/>
    <property type="evidence" value="ECO:0007669"/>
    <property type="project" value="UniProtKB-UniRule"/>
</dbReference>
<dbReference type="Proteomes" id="UP000441523">
    <property type="component" value="Unassembled WGS sequence"/>
</dbReference>
<accession>A0A6N6MK99</accession>
<evidence type="ECO:0000256" key="5">
    <source>
        <dbReference type="ARBA" id="ARBA00022691"/>
    </source>
</evidence>
<dbReference type="RefSeq" id="WP_150965625.1">
    <property type="nucleotide sequence ID" value="NZ_VZZJ01000022.1"/>
</dbReference>
<dbReference type="HAMAP" id="MF_01007">
    <property type="entry name" value="16SrRNA_methyltr_H"/>
    <property type="match status" value="1"/>
</dbReference>
<comment type="subcellular location">
    <subcellularLocation>
        <location evidence="6">Cytoplasm</location>
    </subcellularLocation>
</comment>
<feature type="binding site" evidence="6">
    <location>
        <begin position="45"/>
        <end position="47"/>
    </location>
    <ligand>
        <name>S-adenosyl-L-methionine</name>
        <dbReference type="ChEBI" id="CHEBI:59789"/>
    </ligand>
</feature>
<dbReference type="InterPro" id="IPR023397">
    <property type="entry name" value="SAM-dep_MeTrfase_MraW_recog"/>
</dbReference>
<dbReference type="AlphaFoldDB" id="A0A6N6MK99"/>
<comment type="caution">
    <text evidence="8">The sequence shown here is derived from an EMBL/GenBank/DDBJ whole genome shotgun (WGS) entry which is preliminary data.</text>
</comment>
<keyword evidence="2 6" id="KW-0698">rRNA processing</keyword>
<gene>
    <name evidence="6 8" type="primary">rsmH</name>
    <name evidence="8" type="ORF">F6X51_20960</name>
</gene>
<dbReference type="SUPFAM" id="SSF53335">
    <property type="entry name" value="S-adenosyl-L-methionine-dependent methyltransferases"/>
    <property type="match status" value="1"/>
</dbReference>
<dbReference type="SUPFAM" id="SSF81799">
    <property type="entry name" value="Putative methyltransferase TM0872, insert domain"/>
    <property type="match status" value="1"/>
</dbReference>